<proteinExistence type="predicted"/>
<dbReference type="PANTHER" id="PTHR11365">
    <property type="entry name" value="5-OXOPROLINASE RELATED"/>
    <property type="match status" value="1"/>
</dbReference>
<organism evidence="3">
    <name type="scientific">marine metagenome</name>
    <dbReference type="NCBI Taxonomy" id="408172"/>
    <lineage>
        <taxon>unclassified sequences</taxon>
        <taxon>metagenomes</taxon>
        <taxon>ecological metagenomes</taxon>
    </lineage>
</organism>
<name>A0A382F8U4_9ZZZZ</name>
<dbReference type="PANTHER" id="PTHR11365:SF23">
    <property type="entry name" value="HYPOTHETICAL 5-OXOPROLINASE (EUROFUNG)-RELATED"/>
    <property type="match status" value="1"/>
</dbReference>
<dbReference type="Pfam" id="PF05378">
    <property type="entry name" value="Hydant_A_N"/>
    <property type="match status" value="1"/>
</dbReference>
<dbReference type="Pfam" id="PF01968">
    <property type="entry name" value="Hydantoinase_A"/>
    <property type="match status" value="1"/>
</dbReference>
<dbReference type="GO" id="GO:0005829">
    <property type="term" value="C:cytosol"/>
    <property type="evidence" value="ECO:0007669"/>
    <property type="project" value="TreeGrafter"/>
</dbReference>
<dbReference type="AlphaFoldDB" id="A0A382F8U4"/>
<dbReference type="InterPro" id="IPR008040">
    <property type="entry name" value="Hydant_A_N"/>
</dbReference>
<evidence type="ECO:0000259" key="1">
    <source>
        <dbReference type="Pfam" id="PF01968"/>
    </source>
</evidence>
<gene>
    <name evidence="3" type="ORF">METZ01_LOCUS211608</name>
</gene>
<evidence type="ECO:0000313" key="3">
    <source>
        <dbReference type="EMBL" id="SVB58754.1"/>
    </source>
</evidence>
<feature type="non-terminal residue" evidence="3">
    <location>
        <position position="512"/>
    </location>
</feature>
<evidence type="ECO:0008006" key="4">
    <source>
        <dbReference type="Google" id="ProtNLM"/>
    </source>
</evidence>
<sequence>MWHVGIDVGGTFTDLFAFDNRSGESRTSKVLTIQHDRAEGVYNALRAADIPAAVIDTLVHGSTTATNALVERSYPPAAMISTEGFRDVIEIGRQRRKDLFDLHQQRPEPIIPRRRRFTVPGRLGADGSEIAPLGEAGIRELARRLKAMEVTSIAICFLNAYSNPAHEKRARDILHEEYPDCFVALSSETVPKLREHGRFMTTVVRAVLLPVMSSYYSRLNQGLLDDGFTGTLLVLKSNGGMMGVELARERPEELVESGPAGGVAYARYLSEHTEFSKIIHTDMGGTTFDASIVEDGHGLITHDYDLEWEMPIIIPMLDIRSVGAGGGSIAWIDAGGSLRVGPQSAGADPGPACYQRGGDAATITDANLVLGRLEPTLGGKLILDGAAAERVVARLGDKINLSALEAAEAIISICCENMAQAIKLVLIDRGRDPRDFVLASFGGAGAMHACVIARAMSIPKIIVPTHAGVASAFGAIAMDLRHDLEAFYYGPVDDADFDQLNSLYDGLETRGR</sequence>
<protein>
    <recommendedName>
        <fullName evidence="4">Hydantoinase/oxoprolinase N-terminal domain-containing protein</fullName>
    </recommendedName>
</protein>
<dbReference type="InterPro" id="IPR045079">
    <property type="entry name" value="Oxoprolinase-like"/>
</dbReference>
<feature type="domain" description="Hydantoinase A/oxoprolinase" evidence="1">
    <location>
        <begin position="198"/>
        <end position="483"/>
    </location>
</feature>
<accession>A0A382F8U4</accession>
<dbReference type="GO" id="GO:0006749">
    <property type="term" value="P:glutathione metabolic process"/>
    <property type="evidence" value="ECO:0007669"/>
    <property type="project" value="TreeGrafter"/>
</dbReference>
<evidence type="ECO:0000259" key="2">
    <source>
        <dbReference type="Pfam" id="PF05378"/>
    </source>
</evidence>
<feature type="domain" description="Hydantoinase/oxoprolinase N-terminal" evidence="2">
    <location>
        <begin position="3"/>
        <end position="177"/>
    </location>
</feature>
<dbReference type="InterPro" id="IPR002821">
    <property type="entry name" value="Hydantoinase_A"/>
</dbReference>
<dbReference type="EMBL" id="UINC01048337">
    <property type="protein sequence ID" value="SVB58754.1"/>
    <property type="molecule type" value="Genomic_DNA"/>
</dbReference>
<dbReference type="GO" id="GO:0017168">
    <property type="term" value="F:5-oxoprolinase (ATP-hydrolyzing) activity"/>
    <property type="evidence" value="ECO:0007669"/>
    <property type="project" value="TreeGrafter"/>
</dbReference>
<reference evidence="3" key="1">
    <citation type="submission" date="2018-05" db="EMBL/GenBank/DDBJ databases">
        <authorList>
            <person name="Lanie J.A."/>
            <person name="Ng W.-L."/>
            <person name="Kazmierczak K.M."/>
            <person name="Andrzejewski T.M."/>
            <person name="Davidsen T.M."/>
            <person name="Wayne K.J."/>
            <person name="Tettelin H."/>
            <person name="Glass J.I."/>
            <person name="Rusch D."/>
            <person name="Podicherti R."/>
            <person name="Tsui H.-C.T."/>
            <person name="Winkler M.E."/>
        </authorList>
    </citation>
    <scope>NUCLEOTIDE SEQUENCE</scope>
</reference>